<evidence type="ECO:0000256" key="1">
    <source>
        <dbReference type="SAM" id="Coils"/>
    </source>
</evidence>
<proteinExistence type="predicted"/>
<dbReference type="RefSeq" id="YP_010782140.1">
    <property type="nucleotide sequence ID" value="NC_075039.1"/>
</dbReference>
<feature type="compositionally biased region" description="Basic and acidic residues" evidence="2">
    <location>
        <begin position="315"/>
        <end position="325"/>
    </location>
</feature>
<sequence>MTDANYGTNTFDQTNVSGVNATTMGKSNKNLTKTATNITNMATQSTTTSNRGSVTKQNSTNENDLLTAYLRKDYNTLASANLNQPVNNDGDTIIHIMAKNLDKAAFELILLTNPKAITYSVINTPNKKSQLPIHLALEKIQENQQIGDDFINYMINVLGANPDIPDANNRIIVSNIQNKNKTINENENKIKEHNNTVIKNIQSLIKIAEMNTDKLPGSISFSKEPVEMENDGNIDFIHNIIEYYNNPMNKQVSQEGGYNGRRRIRNYFSDGLSESGDNDSFVAKNRNELMNNYDRTDLNNRSSSNHRSNSNMWSGDDRNRDATTQRIIRNEVVSDTRRANESKLRMLGGDFERRNQLRKEEERLRFEEERLRNERLIGGMDNDELRREERRLMEERERLIRNNRPLLGGFTEEDRSRGRRREDQSPDDIMNGGRDNDVTNEDDYEDEMTGGRRGRKNTNNTRSNRGNTSNTGSGSDAGTATGNTRGTNNSGSTYASTTGTGSSNINTGNKRGRKHRNARRFTDNWNTEDFNLNTSDDDTGPKQGSRSSNNRTSSTYDRGTGSNKGSSTGINSTNDRGSNDRGSNDRGTNGRGSNARVDHTGTSSNDRGSKNSNDIGSMGTTGSSVGWESFRNKGNDVSNDRSRNSRSGSRSYGSDYDEDEEEIVNSRQMFDYPNMFTSQDRPRDTQVDDMYRSFVKKIMDFLGVDEETAKFYRSAIKINIENSNPELKKRENDALKVKEMESIFENKAKLQATLDKIDMDFIKKYMRERSEENERRKEERRKERENRSKERRETNRNKGTTSETSSDQGTGTAGTNMTDTTTSNTSATTTKSRGRKTSAQSRIADSGYLQSDEIIFSPNY</sequence>
<feature type="compositionally biased region" description="Basic residues" evidence="2">
    <location>
        <begin position="510"/>
        <end position="519"/>
    </location>
</feature>
<feature type="compositionally biased region" description="Polar residues" evidence="2">
    <location>
        <begin position="523"/>
        <end position="534"/>
    </location>
</feature>
<keyword evidence="1" id="KW-0175">Coiled coil</keyword>
<feature type="compositionally biased region" description="Polar residues" evidence="2">
    <location>
        <begin position="799"/>
        <end position="809"/>
    </location>
</feature>
<dbReference type="EMBL" id="KY523104">
    <property type="protein sequence ID" value="QKU35476.1"/>
    <property type="molecule type" value="Genomic_DNA"/>
</dbReference>
<dbReference type="KEGG" id="vg:80518904"/>
<feature type="compositionally biased region" description="Low complexity" evidence="2">
    <location>
        <begin position="299"/>
        <end position="311"/>
    </location>
</feature>
<protein>
    <submittedName>
        <fullName evidence="3">Uncharacterized protein</fullName>
    </submittedName>
</protein>
<feature type="compositionally biased region" description="Polar residues" evidence="2">
    <location>
        <begin position="556"/>
        <end position="576"/>
    </location>
</feature>
<organism evidence="3">
    <name type="scientific">Tupanvirus soda lake</name>
    <dbReference type="NCBI Taxonomy" id="2126985"/>
    <lineage>
        <taxon>Viruses</taxon>
        <taxon>Varidnaviria</taxon>
        <taxon>Bamfordvirae</taxon>
        <taxon>Nucleocytoviricota</taxon>
        <taxon>Megaviricetes</taxon>
        <taxon>Imitervirales</taxon>
        <taxon>Mimiviridae</taxon>
        <taxon>Megamimivirinae</taxon>
        <taxon>Tupanvirus</taxon>
        <taxon>Tupanvirus salinum</taxon>
    </lineage>
</organism>
<feature type="compositionally biased region" description="Basic and acidic residues" evidence="2">
    <location>
        <begin position="412"/>
        <end position="424"/>
    </location>
</feature>
<feature type="compositionally biased region" description="Low complexity" evidence="2">
    <location>
        <begin position="813"/>
        <end position="830"/>
    </location>
</feature>
<evidence type="ECO:0000256" key="2">
    <source>
        <dbReference type="SAM" id="MobiDB-lite"/>
    </source>
</evidence>
<reference evidence="3" key="2">
    <citation type="journal article" date="2018" name="Nat. Commun.">
        <title>Tailed giant Tupanvirus possesses the most complete translational apparatus of the known virosphere.</title>
        <authorList>
            <person name="Abrahao J."/>
            <person name="Silva L."/>
            <person name="Silva L.S."/>
            <person name="Khalil J.Y.B."/>
            <person name="Rodrigues R."/>
            <person name="Arantes T."/>
            <person name="Assis F."/>
            <person name="Boratto P."/>
            <person name="Andrade M."/>
            <person name="Kroon E.G."/>
            <person name="Ribeiro B."/>
            <person name="Bergier I."/>
            <person name="Seligmann H."/>
            <person name="Ghigo E."/>
            <person name="Colson P."/>
            <person name="Levasseur A."/>
            <person name="Kroemer G."/>
            <person name="Raoult D."/>
            <person name="La Scola B."/>
        </authorList>
    </citation>
    <scope>NUCLEOTIDE SEQUENCE [LARGE SCALE GENOMIC DNA]</scope>
    <source>
        <strain evidence="3">Soda lake</strain>
    </source>
</reference>
<feature type="region of interest" description="Disordered" evidence="2">
    <location>
        <begin position="408"/>
        <end position="660"/>
    </location>
</feature>
<evidence type="ECO:0000313" key="3">
    <source>
        <dbReference type="EMBL" id="QKU35476.1"/>
    </source>
</evidence>
<feature type="coiled-coil region" evidence="1">
    <location>
        <begin position="354"/>
        <end position="402"/>
    </location>
</feature>
<name>A0A6N1NVL1_9VIRU</name>
<feature type="compositionally biased region" description="Low complexity" evidence="2">
    <location>
        <begin position="645"/>
        <end position="654"/>
    </location>
</feature>
<feature type="compositionally biased region" description="Low complexity" evidence="2">
    <location>
        <begin position="545"/>
        <end position="555"/>
    </location>
</feature>
<dbReference type="GeneID" id="80518904"/>
<feature type="compositionally biased region" description="Basic and acidic residues" evidence="2">
    <location>
        <begin position="630"/>
        <end position="643"/>
    </location>
</feature>
<feature type="compositionally biased region" description="Low complexity" evidence="2">
    <location>
        <begin position="457"/>
        <end position="509"/>
    </location>
</feature>
<accession>A0A6N1NVL1</accession>
<feature type="compositionally biased region" description="Acidic residues" evidence="2">
    <location>
        <begin position="438"/>
        <end position="448"/>
    </location>
</feature>
<feature type="compositionally biased region" description="Basic and acidic residues" evidence="2">
    <location>
        <begin position="769"/>
        <end position="796"/>
    </location>
</feature>
<feature type="region of interest" description="Disordered" evidence="2">
    <location>
        <begin position="769"/>
        <end position="860"/>
    </location>
</feature>
<reference evidence="3" key="1">
    <citation type="submission" date="2017-01" db="EMBL/GenBank/DDBJ databases">
        <authorList>
            <person name="Assis F.L."/>
            <person name="Abrahao J.S."/>
            <person name="Silva L."/>
            <person name="Khalil J.B."/>
            <person name="Rodrigues R."/>
            <person name="Silva L.S."/>
            <person name="Arantes T."/>
            <person name="Boratto P."/>
            <person name="Andrade M."/>
            <person name="Kroon E.G."/>
            <person name="Ribeiro B."/>
            <person name="Bergier I."/>
            <person name="Seligmann H."/>
            <person name="Ghigo E."/>
            <person name="Colson P."/>
            <person name="Levasseur A."/>
            <person name="Raoult D."/>
            <person name="Scola B.L."/>
        </authorList>
    </citation>
    <scope>NUCLEOTIDE SEQUENCE</scope>
    <source>
        <strain evidence="3">Soda lake</strain>
    </source>
</reference>
<feature type="compositionally biased region" description="Polar residues" evidence="2">
    <location>
        <begin position="600"/>
        <end position="626"/>
    </location>
</feature>
<feature type="region of interest" description="Disordered" evidence="2">
    <location>
        <begin position="293"/>
        <end position="325"/>
    </location>
</feature>